<dbReference type="PRINTS" id="PR02081">
    <property type="entry name" value="GIGANTEA"/>
</dbReference>
<sequence length="133" mass="14743">MPTTKATVEATAKGIASMLCAHGPEVEWRICTIWEVAYGLIPLSYSIVDLPEIIVVAPLQPPLLSWNLYIPLLKVLEYLPRGSPSEACLMKIFVATVEKILQRTFPAESLYDHTRKAKYVLGFASKNIAVAEL</sequence>
<name>A0A2U1K9Q9_ARTAN</name>
<organism evidence="1 2">
    <name type="scientific">Artemisia annua</name>
    <name type="common">Sweet wormwood</name>
    <dbReference type="NCBI Taxonomy" id="35608"/>
    <lineage>
        <taxon>Eukaryota</taxon>
        <taxon>Viridiplantae</taxon>
        <taxon>Streptophyta</taxon>
        <taxon>Embryophyta</taxon>
        <taxon>Tracheophyta</taxon>
        <taxon>Spermatophyta</taxon>
        <taxon>Magnoliopsida</taxon>
        <taxon>eudicotyledons</taxon>
        <taxon>Gunneridae</taxon>
        <taxon>Pentapetalae</taxon>
        <taxon>asterids</taxon>
        <taxon>campanulids</taxon>
        <taxon>Asterales</taxon>
        <taxon>Asteraceae</taxon>
        <taxon>Asteroideae</taxon>
        <taxon>Anthemideae</taxon>
        <taxon>Artemisiinae</taxon>
        <taxon>Artemisia</taxon>
    </lineage>
</organism>
<dbReference type="GO" id="GO:0042752">
    <property type="term" value="P:regulation of circadian rhythm"/>
    <property type="evidence" value="ECO:0007669"/>
    <property type="project" value="TreeGrafter"/>
</dbReference>
<reference evidence="1 2" key="1">
    <citation type="journal article" date="2018" name="Mol. Plant">
        <title>The genome of Artemisia annua provides insight into the evolution of Asteraceae family and artemisinin biosynthesis.</title>
        <authorList>
            <person name="Shen Q."/>
            <person name="Zhang L."/>
            <person name="Liao Z."/>
            <person name="Wang S."/>
            <person name="Yan T."/>
            <person name="Shi P."/>
            <person name="Liu M."/>
            <person name="Fu X."/>
            <person name="Pan Q."/>
            <person name="Wang Y."/>
            <person name="Lv Z."/>
            <person name="Lu X."/>
            <person name="Zhang F."/>
            <person name="Jiang W."/>
            <person name="Ma Y."/>
            <person name="Chen M."/>
            <person name="Hao X."/>
            <person name="Li L."/>
            <person name="Tang Y."/>
            <person name="Lv G."/>
            <person name="Zhou Y."/>
            <person name="Sun X."/>
            <person name="Brodelius P.E."/>
            <person name="Rose J.K.C."/>
            <person name="Tang K."/>
        </authorList>
    </citation>
    <scope>NUCLEOTIDE SEQUENCE [LARGE SCALE GENOMIC DNA]</scope>
    <source>
        <strain evidence="2">cv. Huhao1</strain>
        <tissue evidence="1">Leaf</tissue>
    </source>
</reference>
<dbReference type="PANTHER" id="PTHR36319:SF1">
    <property type="entry name" value="PROTEIN GIGANTEA"/>
    <property type="match status" value="1"/>
</dbReference>
<evidence type="ECO:0000313" key="2">
    <source>
        <dbReference type="Proteomes" id="UP000245207"/>
    </source>
</evidence>
<dbReference type="InterPro" id="IPR026211">
    <property type="entry name" value="GIGANTEA"/>
</dbReference>
<dbReference type="AlphaFoldDB" id="A0A2U1K9Q9"/>
<dbReference type="Proteomes" id="UP000245207">
    <property type="component" value="Unassembled WGS sequence"/>
</dbReference>
<dbReference type="STRING" id="35608.A0A2U1K9Q9"/>
<dbReference type="OrthoDB" id="10613383at2759"/>
<dbReference type="PANTHER" id="PTHR36319">
    <property type="entry name" value="PROTEIN GIGANTEA"/>
    <property type="match status" value="1"/>
</dbReference>
<proteinExistence type="predicted"/>
<dbReference type="GO" id="GO:0006950">
    <property type="term" value="P:response to stress"/>
    <property type="evidence" value="ECO:0007669"/>
    <property type="project" value="TreeGrafter"/>
</dbReference>
<keyword evidence="2" id="KW-1185">Reference proteome</keyword>
<evidence type="ECO:0000313" key="1">
    <source>
        <dbReference type="EMBL" id="PWA27057.1"/>
    </source>
</evidence>
<comment type="caution">
    <text evidence="1">The sequence shown here is derived from an EMBL/GenBank/DDBJ whole genome shotgun (WGS) entry which is preliminary data.</text>
</comment>
<dbReference type="GO" id="GO:0005634">
    <property type="term" value="C:nucleus"/>
    <property type="evidence" value="ECO:0007669"/>
    <property type="project" value="TreeGrafter"/>
</dbReference>
<protein>
    <submittedName>
        <fullName evidence="1">Gigantea</fullName>
    </submittedName>
</protein>
<dbReference type="GO" id="GO:0048586">
    <property type="term" value="P:regulation of long-day photoperiodism, flowering"/>
    <property type="evidence" value="ECO:0007669"/>
    <property type="project" value="TreeGrafter"/>
</dbReference>
<gene>
    <name evidence="1" type="ORF">CTI12_AA627950</name>
</gene>
<dbReference type="EMBL" id="PKPP01028053">
    <property type="protein sequence ID" value="PWA27057.1"/>
    <property type="molecule type" value="Genomic_DNA"/>
</dbReference>
<accession>A0A2U1K9Q9</accession>